<sequence length="96" mass="10873">MILTDSQYVIKAMTEWIVNWRRKKFDGVANKEYFFALEDELRKRKAKTEWKYVPGHSGMEGNEQADQLAKAGAERYVRVTGGKSGGNSKGTAASQR</sequence>
<dbReference type="InterPro" id="IPR012337">
    <property type="entry name" value="RNaseH-like_sf"/>
</dbReference>
<protein>
    <submittedName>
        <fullName evidence="3">Ribonuclease H-like domain-containing protein</fullName>
    </submittedName>
</protein>
<name>A0A1Y2HCM2_9FUNG</name>
<proteinExistence type="inferred from homology"/>
<reference evidence="3 4" key="1">
    <citation type="submission" date="2016-07" db="EMBL/GenBank/DDBJ databases">
        <title>Pervasive Adenine N6-methylation of Active Genes in Fungi.</title>
        <authorList>
            <consortium name="DOE Joint Genome Institute"/>
            <person name="Mondo S.J."/>
            <person name="Dannebaum R.O."/>
            <person name="Kuo R.C."/>
            <person name="Labutti K."/>
            <person name="Haridas S."/>
            <person name="Kuo A."/>
            <person name="Salamov A."/>
            <person name="Ahrendt S.R."/>
            <person name="Lipzen A."/>
            <person name="Sullivan W."/>
            <person name="Andreopoulos W.B."/>
            <person name="Clum A."/>
            <person name="Lindquist E."/>
            <person name="Daum C."/>
            <person name="Ramamoorthy G.K."/>
            <person name="Gryganskyi A."/>
            <person name="Culley D."/>
            <person name="Magnuson J.K."/>
            <person name="James T.Y."/>
            <person name="O'Malley M.A."/>
            <person name="Stajich J.E."/>
            <person name="Spatafora J.W."/>
            <person name="Visel A."/>
            <person name="Grigoriev I.V."/>
        </authorList>
    </citation>
    <scope>NUCLEOTIDE SEQUENCE [LARGE SCALE GENOMIC DNA]</scope>
    <source>
        <strain evidence="3 4">PL171</strain>
    </source>
</reference>
<dbReference type="GO" id="GO:0003676">
    <property type="term" value="F:nucleic acid binding"/>
    <property type="evidence" value="ECO:0007669"/>
    <property type="project" value="InterPro"/>
</dbReference>
<dbReference type="InterPro" id="IPR002156">
    <property type="entry name" value="RNaseH_domain"/>
</dbReference>
<dbReference type="PANTHER" id="PTHR10642:SF31">
    <property type="entry name" value="RIBONUCLEASE H1"/>
    <property type="match status" value="1"/>
</dbReference>
<accession>A0A1Y2HCM2</accession>
<dbReference type="InterPro" id="IPR036397">
    <property type="entry name" value="RNaseH_sf"/>
</dbReference>
<dbReference type="Gene3D" id="3.30.420.10">
    <property type="entry name" value="Ribonuclease H-like superfamily/Ribonuclease H"/>
    <property type="match status" value="1"/>
</dbReference>
<dbReference type="SUPFAM" id="SSF53098">
    <property type="entry name" value="Ribonuclease H-like"/>
    <property type="match status" value="1"/>
</dbReference>
<dbReference type="PROSITE" id="PS50879">
    <property type="entry name" value="RNASE_H_1"/>
    <property type="match status" value="1"/>
</dbReference>
<keyword evidence="4" id="KW-1185">Reference proteome</keyword>
<feature type="domain" description="RNase H type-1" evidence="2">
    <location>
        <begin position="1"/>
        <end position="74"/>
    </location>
</feature>
<dbReference type="Pfam" id="PF00075">
    <property type="entry name" value="RNase_H"/>
    <property type="match status" value="1"/>
</dbReference>
<evidence type="ECO:0000313" key="3">
    <source>
        <dbReference type="EMBL" id="ORZ32319.1"/>
    </source>
</evidence>
<dbReference type="GO" id="GO:0043137">
    <property type="term" value="P:DNA replication, removal of RNA primer"/>
    <property type="evidence" value="ECO:0007669"/>
    <property type="project" value="TreeGrafter"/>
</dbReference>
<dbReference type="AlphaFoldDB" id="A0A1Y2HCM2"/>
<evidence type="ECO:0000313" key="4">
    <source>
        <dbReference type="Proteomes" id="UP000193411"/>
    </source>
</evidence>
<organism evidence="3 4">
    <name type="scientific">Catenaria anguillulae PL171</name>
    <dbReference type="NCBI Taxonomy" id="765915"/>
    <lineage>
        <taxon>Eukaryota</taxon>
        <taxon>Fungi</taxon>
        <taxon>Fungi incertae sedis</taxon>
        <taxon>Blastocladiomycota</taxon>
        <taxon>Blastocladiomycetes</taxon>
        <taxon>Blastocladiales</taxon>
        <taxon>Catenariaceae</taxon>
        <taxon>Catenaria</taxon>
    </lineage>
</organism>
<dbReference type="GO" id="GO:0004523">
    <property type="term" value="F:RNA-DNA hybrid ribonuclease activity"/>
    <property type="evidence" value="ECO:0007669"/>
    <property type="project" value="InterPro"/>
</dbReference>
<comment type="similarity">
    <text evidence="1">Belongs to the RNase H family.</text>
</comment>
<comment type="caution">
    <text evidence="3">The sequence shown here is derived from an EMBL/GenBank/DDBJ whole genome shotgun (WGS) entry which is preliminary data.</text>
</comment>
<dbReference type="InterPro" id="IPR050092">
    <property type="entry name" value="RNase_H"/>
</dbReference>
<dbReference type="OrthoDB" id="128665at2759"/>
<dbReference type="PANTHER" id="PTHR10642">
    <property type="entry name" value="RIBONUCLEASE H1"/>
    <property type="match status" value="1"/>
</dbReference>
<gene>
    <name evidence="3" type="ORF">BCR44DRAFT_1440543</name>
</gene>
<evidence type="ECO:0000259" key="2">
    <source>
        <dbReference type="PROSITE" id="PS50879"/>
    </source>
</evidence>
<dbReference type="Proteomes" id="UP000193411">
    <property type="component" value="Unassembled WGS sequence"/>
</dbReference>
<evidence type="ECO:0000256" key="1">
    <source>
        <dbReference type="ARBA" id="ARBA00005300"/>
    </source>
</evidence>
<dbReference type="STRING" id="765915.A0A1Y2HCM2"/>
<dbReference type="EMBL" id="MCFL01000048">
    <property type="protein sequence ID" value="ORZ32319.1"/>
    <property type="molecule type" value="Genomic_DNA"/>
</dbReference>